<dbReference type="Gene3D" id="3.60.10.10">
    <property type="entry name" value="Endonuclease/exonuclease/phosphatase"/>
    <property type="match status" value="1"/>
</dbReference>
<organism evidence="2 3">
    <name type="scientific">Hibiscus sabdariffa</name>
    <name type="common">roselle</name>
    <dbReference type="NCBI Taxonomy" id="183260"/>
    <lineage>
        <taxon>Eukaryota</taxon>
        <taxon>Viridiplantae</taxon>
        <taxon>Streptophyta</taxon>
        <taxon>Embryophyta</taxon>
        <taxon>Tracheophyta</taxon>
        <taxon>Spermatophyta</taxon>
        <taxon>Magnoliopsida</taxon>
        <taxon>eudicotyledons</taxon>
        <taxon>Gunneridae</taxon>
        <taxon>Pentapetalae</taxon>
        <taxon>rosids</taxon>
        <taxon>malvids</taxon>
        <taxon>Malvales</taxon>
        <taxon>Malvaceae</taxon>
        <taxon>Malvoideae</taxon>
        <taxon>Hibiscus</taxon>
    </lineage>
</organism>
<name>A0ABR2BD66_9ROSI</name>
<feature type="domain" description="Endonuclease/exonuclease/phosphatase" evidence="1">
    <location>
        <begin position="5"/>
        <end position="224"/>
    </location>
</feature>
<dbReference type="InterPro" id="IPR036691">
    <property type="entry name" value="Endo/exonu/phosph_ase_sf"/>
</dbReference>
<dbReference type="InterPro" id="IPR005135">
    <property type="entry name" value="Endo/exonuclease/phosphatase"/>
</dbReference>
<protein>
    <recommendedName>
        <fullName evidence="1">Endonuclease/exonuclease/phosphatase domain-containing protein</fullName>
    </recommendedName>
</protein>
<sequence>MAMLAWNVRGLGNKDTVRALKNVSFKHKAEIIFLCETKQKKKYLEKIRMKMKLDNAFYVEPDGVAGGLALWWSSNVKLSILEEDKNFIDTSISIQGEEDWFGTFIYAPPYAEKKQEFWEKLASLRKESNLKWCIMGDSNTVTLPTDKCGGLPFDHNSAEWYFEFLDRTFLMEIQCKRGVYTWSNQRSDEASILEKLDRVFSSLEWNCLFPHAIAVIDVAIASDHSPLVLLTNGVRKKIRMYFKFESKWLIEEECPQVVKEEWEKNGKRSFKGSFRLKLRRTSLKLRIWNKEKFGKNRESANDVMNKIEQLQDKQLSAEETHALHDLKSRLLKIWEGEEMYWQ</sequence>
<proteinExistence type="predicted"/>
<comment type="caution">
    <text evidence="2">The sequence shown here is derived from an EMBL/GenBank/DDBJ whole genome shotgun (WGS) entry which is preliminary data.</text>
</comment>
<reference evidence="2 3" key="1">
    <citation type="journal article" date="2024" name="G3 (Bethesda)">
        <title>Genome assembly of Hibiscus sabdariffa L. provides insights into metabolisms of medicinal natural products.</title>
        <authorList>
            <person name="Kim T."/>
        </authorList>
    </citation>
    <scope>NUCLEOTIDE SEQUENCE [LARGE SCALE GENOMIC DNA]</scope>
    <source>
        <strain evidence="2">TK-2024</strain>
        <tissue evidence="2">Old leaves</tissue>
    </source>
</reference>
<evidence type="ECO:0000313" key="3">
    <source>
        <dbReference type="Proteomes" id="UP001472677"/>
    </source>
</evidence>
<accession>A0ABR2BD66</accession>
<evidence type="ECO:0000259" key="1">
    <source>
        <dbReference type="Pfam" id="PF03372"/>
    </source>
</evidence>
<gene>
    <name evidence="2" type="ORF">V6N12_073837</name>
</gene>
<dbReference type="Proteomes" id="UP001472677">
    <property type="component" value="Unassembled WGS sequence"/>
</dbReference>
<dbReference type="PANTHER" id="PTHR35218">
    <property type="entry name" value="RNASE H DOMAIN-CONTAINING PROTEIN"/>
    <property type="match status" value="1"/>
</dbReference>
<keyword evidence="3" id="KW-1185">Reference proteome</keyword>
<dbReference type="PANTHER" id="PTHR35218:SF9">
    <property type="entry name" value="ENDONUCLEASE_EXONUCLEASE_PHOSPHATASE DOMAIN-CONTAINING PROTEIN"/>
    <property type="match status" value="1"/>
</dbReference>
<dbReference type="SUPFAM" id="SSF56219">
    <property type="entry name" value="DNase I-like"/>
    <property type="match status" value="1"/>
</dbReference>
<dbReference type="EMBL" id="JBBPBM010000131">
    <property type="protein sequence ID" value="KAK8505074.1"/>
    <property type="molecule type" value="Genomic_DNA"/>
</dbReference>
<dbReference type="Pfam" id="PF03372">
    <property type="entry name" value="Exo_endo_phos"/>
    <property type="match status" value="1"/>
</dbReference>
<evidence type="ECO:0000313" key="2">
    <source>
        <dbReference type="EMBL" id="KAK8505074.1"/>
    </source>
</evidence>